<keyword evidence="1" id="KW-0472">Membrane</keyword>
<dbReference type="AlphaFoldDB" id="A0A067SSX3"/>
<feature type="transmembrane region" description="Helical" evidence="1">
    <location>
        <begin position="232"/>
        <end position="250"/>
    </location>
</feature>
<evidence type="ECO:0000313" key="2">
    <source>
        <dbReference type="EMBL" id="KDR73157.1"/>
    </source>
</evidence>
<keyword evidence="1" id="KW-1133">Transmembrane helix</keyword>
<reference evidence="3" key="1">
    <citation type="journal article" date="2014" name="Proc. Natl. Acad. Sci. U.S.A.">
        <title>Extensive sampling of basidiomycete genomes demonstrates inadequacy of the white-rot/brown-rot paradigm for wood decay fungi.</title>
        <authorList>
            <person name="Riley R."/>
            <person name="Salamov A.A."/>
            <person name="Brown D.W."/>
            <person name="Nagy L.G."/>
            <person name="Floudas D."/>
            <person name="Held B.W."/>
            <person name="Levasseur A."/>
            <person name="Lombard V."/>
            <person name="Morin E."/>
            <person name="Otillar R."/>
            <person name="Lindquist E.A."/>
            <person name="Sun H."/>
            <person name="LaButti K.M."/>
            <person name="Schmutz J."/>
            <person name="Jabbour D."/>
            <person name="Luo H."/>
            <person name="Baker S.E."/>
            <person name="Pisabarro A.G."/>
            <person name="Walton J.D."/>
            <person name="Blanchette R.A."/>
            <person name="Henrissat B."/>
            <person name="Martin F."/>
            <person name="Cullen D."/>
            <person name="Hibbett D.S."/>
            <person name="Grigoriev I.V."/>
        </authorList>
    </citation>
    <scope>NUCLEOTIDE SEQUENCE [LARGE SCALE GENOMIC DNA]</scope>
    <source>
        <strain evidence="3">CBS 339.88</strain>
    </source>
</reference>
<evidence type="ECO:0000256" key="1">
    <source>
        <dbReference type="SAM" id="Phobius"/>
    </source>
</evidence>
<name>A0A067SSX3_GALM3</name>
<feature type="transmembrane region" description="Helical" evidence="1">
    <location>
        <begin position="98"/>
        <end position="119"/>
    </location>
</feature>
<proteinExistence type="predicted"/>
<feature type="transmembrane region" description="Helical" evidence="1">
    <location>
        <begin position="169"/>
        <end position="191"/>
    </location>
</feature>
<feature type="transmembrane region" description="Helical" evidence="1">
    <location>
        <begin position="131"/>
        <end position="154"/>
    </location>
</feature>
<keyword evidence="3" id="KW-1185">Reference proteome</keyword>
<organism evidence="2 3">
    <name type="scientific">Galerina marginata (strain CBS 339.88)</name>
    <dbReference type="NCBI Taxonomy" id="685588"/>
    <lineage>
        <taxon>Eukaryota</taxon>
        <taxon>Fungi</taxon>
        <taxon>Dikarya</taxon>
        <taxon>Basidiomycota</taxon>
        <taxon>Agaricomycotina</taxon>
        <taxon>Agaricomycetes</taxon>
        <taxon>Agaricomycetidae</taxon>
        <taxon>Agaricales</taxon>
        <taxon>Agaricineae</taxon>
        <taxon>Strophariaceae</taxon>
        <taxon>Galerina</taxon>
    </lineage>
</organism>
<dbReference type="EMBL" id="KL142386">
    <property type="protein sequence ID" value="KDR73157.1"/>
    <property type="molecule type" value="Genomic_DNA"/>
</dbReference>
<evidence type="ECO:0000313" key="3">
    <source>
        <dbReference type="Proteomes" id="UP000027222"/>
    </source>
</evidence>
<dbReference type="OrthoDB" id="3038990at2759"/>
<accession>A0A067SSX3</accession>
<gene>
    <name evidence="2" type="ORF">GALMADRAFT_158289</name>
</gene>
<protein>
    <recommendedName>
        <fullName evidence="4">G-protein coupled receptors family 1 profile domain-containing protein</fullName>
    </recommendedName>
</protein>
<feature type="transmembrane region" description="Helical" evidence="1">
    <location>
        <begin position="68"/>
        <end position="92"/>
    </location>
</feature>
<dbReference type="HOGENOM" id="CLU_060549_3_0_1"/>
<evidence type="ECO:0008006" key="4">
    <source>
        <dbReference type="Google" id="ProtNLM"/>
    </source>
</evidence>
<sequence>MNSSATNVPQSPDPSTIAAYLPPALVFELSILNYIYVGALSVMVWDVLNNLKADYLILTKRRIKLPTLIYWISRLSTLVWLLMIVVFQTAPIGHCARIARVMSGILAVAISSTSLLFFLRLRGVYKDNIYVVFSFFILWLAVCGGSLADAITIIGTNVGPTKYCTQGNFTSVVSMSGLVVVVDDTLVFLAISWRVMKFSPSNVWTLKSTLTRFFRGTDLPAFAKALLQDGQAYYLSTIFFSFATTIITYTGSISPVYRAMFGNPNLMLMNVMACRVFRNTKLGLYRESTSTVISNRSYPMTRHNSYSTQGGMSVATSDTGM</sequence>
<dbReference type="Proteomes" id="UP000027222">
    <property type="component" value="Unassembled WGS sequence"/>
</dbReference>
<keyword evidence="1" id="KW-0812">Transmembrane</keyword>
<dbReference type="STRING" id="685588.A0A067SSX3"/>